<accession>A0AB39MJN1</accession>
<evidence type="ECO:0000256" key="1">
    <source>
        <dbReference type="SAM" id="SignalP"/>
    </source>
</evidence>
<dbReference type="EMBL" id="CP163431">
    <property type="protein sequence ID" value="XDQ05163.1"/>
    <property type="molecule type" value="Genomic_DNA"/>
</dbReference>
<dbReference type="AlphaFoldDB" id="A0AB39MJN1"/>
<keyword evidence="1" id="KW-0732">Signal</keyword>
<gene>
    <name evidence="2" type="ORF">AB5J58_35675</name>
</gene>
<proteinExistence type="predicted"/>
<organism evidence="2">
    <name type="scientific">Streptomyces sp. R08</name>
    <dbReference type="NCBI Taxonomy" id="3238624"/>
    <lineage>
        <taxon>Bacteria</taxon>
        <taxon>Bacillati</taxon>
        <taxon>Actinomycetota</taxon>
        <taxon>Actinomycetes</taxon>
        <taxon>Kitasatosporales</taxon>
        <taxon>Streptomycetaceae</taxon>
        <taxon>Streptomyces</taxon>
    </lineage>
</organism>
<evidence type="ECO:0000313" key="2">
    <source>
        <dbReference type="EMBL" id="XDQ05163.1"/>
    </source>
</evidence>
<sequence>MRTWKRAGIAAVLTAAAIGIMSPAASAAPMPWETSLVHRPAPTQSTAITPADETGTVTILCSGNCYQ</sequence>
<dbReference type="RefSeq" id="WP_369190463.1">
    <property type="nucleotide sequence ID" value="NZ_CP163431.1"/>
</dbReference>
<feature type="signal peptide" evidence="1">
    <location>
        <begin position="1"/>
        <end position="27"/>
    </location>
</feature>
<reference evidence="2" key="1">
    <citation type="submission" date="2024-07" db="EMBL/GenBank/DDBJ databases">
        <authorList>
            <person name="Yu S.T."/>
        </authorList>
    </citation>
    <scope>NUCLEOTIDE SEQUENCE</scope>
    <source>
        <strain evidence="2">R08</strain>
    </source>
</reference>
<feature type="chain" id="PRO_5044280164" evidence="1">
    <location>
        <begin position="28"/>
        <end position="67"/>
    </location>
</feature>
<protein>
    <submittedName>
        <fullName evidence="2">Uncharacterized protein</fullName>
    </submittedName>
</protein>
<name>A0AB39MJN1_9ACTN</name>